<evidence type="ECO:0000256" key="1">
    <source>
        <dbReference type="ARBA" id="ARBA00004282"/>
    </source>
</evidence>
<evidence type="ECO:0000256" key="5">
    <source>
        <dbReference type="ARBA" id="ARBA00022833"/>
    </source>
</evidence>
<dbReference type="GO" id="GO:0031430">
    <property type="term" value="C:M band"/>
    <property type="evidence" value="ECO:0007669"/>
    <property type="project" value="UniProtKB-SubCell"/>
</dbReference>
<dbReference type="Proteomes" id="UP001652628">
    <property type="component" value="Chromosome X"/>
</dbReference>
<feature type="domain" description="LIM zinc-binding" evidence="10">
    <location>
        <begin position="131"/>
        <end position="185"/>
    </location>
</feature>
<keyword evidence="11" id="KW-1185">Reference proteome</keyword>
<dbReference type="GO" id="GO:0070161">
    <property type="term" value="C:anchoring junction"/>
    <property type="evidence" value="ECO:0007669"/>
    <property type="project" value="UniProtKB-SubCell"/>
</dbReference>
<evidence type="ECO:0000256" key="8">
    <source>
        <dbReference type="ARBA" id="ARBA00037833"/>
    </source>
</evidence>
<evidence type="ECO:0000313" key="13">
    <source>
        <dbReference type="RefSeq" id="XP_036677102.1"/>
    </source>
</evidence>
<evidence type="ECO:0000313" key="12">
    <source>
        <dbReference type="RefSeq" id="XP_036677101.1"/>
    </source>
</evidence>
<dbReference type="GO" id="GO:0005634">
    <property type="term" value="C:nucleus"/>
    <property type="evidence" value="ECO:0007669"/>
    <property type="project" value="TreeGrafter"/>
</dbReference>
<dbReference type="PROSITE" id="PS00478">
    <property type="entry name" value="LIM_DOMAIN_1"/>
    <property type="match status" value="2"/>
</dbReference>
<evidence type="ECO:0000259" key="10">
    <source>
        <dbReference type="PROSITE" id="PS50023"/>
    </source>
</evidence>
<proteinExistence type="predicted"/>
<keyword evidence="5 9" id="KW-0862">Zinc</keyword>
<dbReference type="GO" id="GO:0030018">
    <property type="term" value="C:Z disc"/>
    <property type="evidence" value="ECO:0007669"/>
    <property type="project" value="TreeGrafter"/>
</dbReference>
<keyword evidence="7 9" id="KW-0440">LIM domain</keyword>
<reference evidence="12 13" key="1">
    <citation type="submission" date="2025-04" db="UniProtKB">
        <authorList>
            <consortium name="RefSeq"/>
        </authorList>
    </citation>
    <scope>IDENTIFICATION</scope>
    <source>
        <strain evidence="12 13">WT10</strain>
        <tissue evidence="12 13">Whole body</tissue>
    </source>
</reference>
<gene>
    <name evidence="12 13" type="primary">LOC108005482</name>
</gene>
<evidence type="ECO:0000313" key="11">
    <source>
        <dbReference type="Proteomes" id="UP001652628"/>
    </source>
</evidence>
<dbReference type="PANTHER" id="PTHR24205:SF16">
    <property type="entry name" value="GH01042P-RELATED"/>
    <property type="match status" value="1"/>
</dbReference>
<accession>A0AB40AEE3</accession>
<dbReference type="FunFam" id="2.10.110.10:FF:000009">
    <property type="entry name" value="Paxillin isoform 1"/>
    <property type="match status" value="1"/>
</dbReference>
<dbReference type="SMART" id="SM00132">
    <property type="entry name" value="LIM"/>
    <property type="match status" value="3"/>
</dbReference>
<keyword evidence="4" id="KW-0677">Repeat</keyword>
<dbReference type="Pfam" id="PF00412">
    <property type="entry name" value="LIM"/>
    <property type="match status" value="3"/>
</dbReference>
<dbReference type="FunFam" id="2.10.110.10:FF:000008">
    <property type="entry name" value="Paxillin isoform 1"/>
    <property type="match status" value="1"/>
</dbReference>
<keyword evidence="6" id="KW-0965">Cell junction</keyword>
<dbReference type="PROSITE" id="PS50023">
    <property type="entry name" value="LIM_DOMAIN_2"/>
    <property type="match status" value="2"/>
</dbReference>
<dbReference type="SUPFAM" id="SSF57716">
    <property type="entry name" value="Glucocorticoid receptor-like (DNA-binding domain)"/>
    <property type="match status" value="3"/>
</dbReference>
<organism evidence="11 12">
    <name type="scientific">Drosophila suzukii</name>
    <name type="common">Spotted-wing drosophila fruit fly</name>
    <dbReference type="NCBI Taxonomy" id="28584"/>
    <lineage>
        <taxon>Eukaryota</taxon>
        <taxon>Metazoa</taxon>
        <taxon>Ecdysozoa</taxon>
        <taxon>Arthropoda</taxon>
        <taxon>Hexapoda</taxon>
        <taxon>Insecta</taxon>
        <taxon>Pterygota</taxon>
        <taxon>Neoptera</taxon>
        <taxon>Endopterygota</taxon>
        <taxon>Diptera</taxon>
        <taxon>Brachycera</taxon>
        <taxon>Muscomorpha</taxon>
        <taxon>Ephydroidea</taxon>
        <taxon>Drosophilidae</taxon>
        <taxon>Drosophila</taxon>
        <taxon>Sophophora</taxon>
    </lineage>
</organism>
<dbReference type="GO" id="GO:0046872">
    <property type="term" value="F:metal ion binding"/>
    <property type="evidence" value="ECO:0007669"/>
    <property type="project" value="UniProtKB-KW"/>
</dbReference>
<dbReference type="Gene3D" id="2.10.110.10">
    <property type="entry name" value="Cysteine Rich Protein"/>
    <property type="match status" value="3"/>
</dbReference>
<keyword evidence="3 9" id="KW-0479">Metal-binding</keyword>
<dbReference type="RefSeq" id="XP_036677101.1">
    <property type="nucleotide sequence ID" value="XM_036821206.2"/>
</dbReference>
<sequence length="185" mass="20798">MVYYEIFESEPSVCHKCNEVIEQRIITALGMTWHPEHFACKDCHRPISEATFNIQADEPVCSDCFVKNYSGTCFGCKQPILERTIKAMEQSWHEECFVCNGPCKKPLVGTSFYERDGHPYCRADFEQLFAARCAGCGNPITENAIVALNAKWHRECFKCKKCGTPITASSFAVEDNKPLCTACSG</sequence>
<evidence type="ECO:0000256" key="6">
    <source>
        <dbReference type="ARBA" id="ARBA00022949"/>
    </source>
</evidence>
<name>A0AB40AEE3_DROSZ</name>
<feature type="domain" description="LIM zinc-binding" evidence="10">
    <location>
        <begin position="12"/>
        <end position="71"/>
    </location>
</feature>
<dbReference type="AlphaFoldDB" id="A0AB40AEE3"/>
<dbReference type="RefSeq" id="XP_036677102.1">
    <property type="nucleotide sequence ID" value="XM_036821207.2"/>
</dbReference>
<evidence type="ECO:0000256" key="9">
    <source>
        <dbReference type="PROSITE-ProRule" id="PRU00125"/>
    </source>
</evidence>
<evidence type="ECO:0000256" key="7">
    <source>
        <dbReference type="ARBA" id="ARBA00023038"/>
    </source>
</evidence>
<dbReference type="PANTHER" id="PTHR24205">
    <property type="entry name" value="FOUR AND A HALF LIM DOMAINS PROTEIN"/>
    <property type="match status" value="1"/>
</dbReference>
<keyword evidence="2" id="KW-0963">Cytoplasm</keyword>
<evidence type="ECO:0000256" key="3">
    <source>
        <dbReference type="ARBA" id="ARBA00022723"/>
    </source>
</evidence>
<dbReference type="GeneID" id="108005482"/>
<dbReference type="FunFam" id="2.10.110.10:FF:000005">
    <property type="entry name" value="Testin isoform 1"/>
    <property type="match status" value="1"/>
</dbReference>
<protein>
    <submittedName>
        <fullName evidence="12 13">Transforming growth factor beta-1-induced transcript 1 protein isoform X1</fullName>
    </submittedName>
</protein>
<comment type="subcellular location">
    <subcellularLocation>
        <location evidence="1">Cell junction</location>
    </subcellularLocation>
    <subcellularLocation>
        <location evidence="8">Cytoplasm</location>
        <location evidence="8">Myofibril</location>
        <location evidence="8">Sarcomere</location>
        <location evidence="8">M line</location>
    </subcellularLocation>
</comment>
<dbReference type="GO" id="GO:0055120">
    <property type="term" value="C:striated muscle dense body"/>
    <property type="evidence" value="ECO:0007669"/>
    <property type="project" value="UniProtKB-ARBA"/>
</dbReference>
<dbReference type="InterPro" id="IPR001781">
    <property type="entry name" value="Znf_LIM"/>
</dbReference>
<evidence type="ECO:0000256" key="4">
    <source>
        <dbReference type="ARBA" id="ARBA00022737"/>
    </source>
</evidence>
<evidence type="ECO:0000256" key="2">
    <source>
        <dbReference type="ARBA" id="ARBA00022490"/>
    </source>
</evidence>
<dbReference type="GO" id="GO:0003712">
    <property type="term" value="F:transcription coregulator activity"/>
    <property type="evidence" value="ECO:0007669"/>
    <property type="project" value="TreeGrafter"/>
</dbReference>